<dbReference type="Proteomes" id="UP001305414">
    <property type="component" value="Unassembled WGS sequence"/>
</dbReference>
<organism evidence="1 2">
    <name type="scientific">Xylaria bambusicola</name>
    <dbReference type="NCBI Taxonomy" id="326684"/>
    <lineage>
        <taxon>Eukaryota</taxon>
        <taxon>Fungi</taxon>
        <taxon>Dikarya</taxon>
        <taxon>Ascomycota</taxon>
        <taxon>Pezizomycotina</taxon>
        <taxon>Sordariomycetes</taxon>
        <taxon>Xylariomycetidae</taxon>
        <taxon>Xylariales</taxon>
        <taxon>Xylariaceae</taxon>
        <taxon>Xylaria</taxon>
    </lineage>
</organism>
<gene>
    <name evidence="1" type="ORF">RRF57_011089</name>
</gene>
<dbReference type="EMBL" id="JAWHQM010000052">
    <property type="protein sequence ID" value="KAK5635377.1"/>
    <property type="molecule type" value="Genomic_DNA"/>
</dbReference>
<evidence type="ECO:0000313" key="1">
    <source>
        <dbReference type="EMBL" id="KAK5635377.1"/>
    </source>
</evidence>
<accession>A0AAN7Z9W8</accession>
<dbReference type="InterPro" id="IPR036291">
    <property type="entry name" value="NAD(P)-bd_dom_sf"/>
</dbReference>
<sequence>MGFIQSQLIGIRELPYPSTSYSGQTIVITGSTIGLGKETACHYARLGAKRLILAICNLEKGEAAKKDIATTATPGVEIQVWESIWHKPQALYDKGLRHLT</sequence>
<evidence type="ECO:0000313" key="2">
    <source>
        <dbReference type="Proteomes" id="UP001305414"/>
    </source>
</evidence>
<dbReference type="Gene3D" id="3.40.50.720">
    <property type="entry name" value="NAD(P)-binding Rossmann-like Domain"/>
    <property type="match status" value="1"/>
</dbReference>
<name>A0AAN7Z9W8_9PEZI</name>
<comment type="caution">
    <text evidence="1">The sequence shown here is derived from an EMBL/GenBank/DDBJ whole genome shotgun (WGS) entry which is preliminary data.</text>
</comment>
<keyword evidence="2" id="KW-1185">Reference proteome</keyword>
<dbReference type="SUPFAM" id="SSF51735">
    <property type="entry name" value="NAD(P)-binding Rossmann-fold domains"/>
    <property type="match status" value="1"/>
</dbReference>
<dbReference type="AlphaFoldDB" id="A0AAN7Z9W8"/>
<protein>
    <submittedName>
        <fullName evidence="1">Uncharacterized protein</fullName>
    </submittedName>
</protein>
<reference evidence="1 2" key="1">
    <citation type="submission" date="2023-10" db="EMBL/GenBank/DDBJ databases">
        <title>Draft genome sequence of Xylaria bambusicola isolate GMP-LS, the root and basal stem rot pathogen of sugarcane in Indonesia.</title>
        <authorList>
            <person name="Selvaraj P."/>
            <person name="Muralishankar V."/>
            <person name="Muruganantham S."/>
            <person name="Sp S."/>
            <person name="Haryani S."/>
            <person name="Lau K.J.X."/>
            <person name="Naqvi N.I."/>
        </authorList>
    </citation>
    <scope>NUCLEOTIDE SEQUENCE [LARGE SCALE GENOMIC DNA]</scope>
    <source>
        <strain evidence="1">GMP-LS</strain>
    </source>
</reference>
<proteinExistence type="predicted"/>